<evidence type="ECO:0000313" key="2">
    <source>
        <dbReference type="EMBL" id="CAF0940372.1"/>
    </source>
</evidence>
<organism evidence="2 3">
    <name type="scientific">Adineta ricciae</name>
    <name type="common">Rotifer</name>
    <dbReference type="NCBI Taxonomy" id="249248"/>
    <lineage>
        <taxon>Eukaryota</taxon>
        <taxon>Metazoa</taxon>
        <taxon>Spiralia</taxon>
        <taxon>Gnathifera</taxon>
        <taxon>Rotifera</taxon>
        <taxon>Eurotatoria</taxon>
        <taxon>Bdelloidea</taxon>
        <taxon>Adinetida</taxon>
        <taxon>Adinetidae</taxon>
        <taxon>Adineta</taxon>
    </lineage>
</organism>
<dbReference type="Proteomes" id="UP000663852">
    <property type="component" value="Unassembled WGS sequence"/>
</dbReference>
<protein>
    <submittedName>
        <fullName evidence="2">Uncharacterized protein</fullName>
    </submittedName>
</protein>
<gene>
    <name evidence="2" type="ORF">EDS130_LOCUS11788</name>
</gene>
<comment type="caution">
    <text evidence="2">The sequence shown here is derived from an EMBL/GenBank/DDBJ whole genome shotgun (WGS) entry which is preliminary data.</text>
</comment>
<evidence type="ECO:0000256" key="1">
    <source>
        <dbReference type="SAM" id="SignalP"/>
    </source>
</evidence>
<feature type="chain" id="PRO_5032733827" evidence="1">
    <location>
        <begin position="23"/>
        <end position="125"/>
    </location>
</feature>
<evidence type="ECO:0000313" key="3">
    <source>
        <dbReference type="Proteomes" id="UP000663852"/>
    </source>
</evidence>
<name>A0A814CHP8_ADIRI</name>
<feature type="signal peptide" evidence="1">
    <location>
        <begin position="1"/>
        <end position="22"/>
    </location>
</feature>
<dbReference type="EMBL" id="CAJNOJ010000043">
    <property type="protein sequence ID" value="CAF0940372.1"/>
    <property type="molecule type" value="Genomic_DNA"/>
</dbReference>
<sequence length="125" mass="13965">MSVTTIQISFLLLAMLVVRNLAAPSIEEVHEIYLGTCEISCGVVSNSAEGQECRDKFCPNYVSYLVTGIVDQDVKPSLASSHHKEVSNFCATWLVHLIEQFGWNYRFRLNMKECTCAAGKDCLVK</sequence>
<accession>A0A814CHP8</accession>
<keyword evidence="1" id="KW-0732">Signal</keyword>
<proteinExistence type="predicted"/>
<reference evidence="2" key="1">
    <citation type="submission" date="2021-02" db="EMBL/GenBank/DDBJ databases">
        <authorList>
            <person name="Nowell W R."/>
        </authorList>
    </citation>
    <scope>NUCLEOTIDE SEQUENCE</scope>
</reference>
<dbReference type="OrthoDB" id="9971106at2759"/>
<dbReference type="AlphaFoldDB" id="A0A814CHP8"/>